<keyword evidence="4" id="KW-0862">Zinc</keyword>
<gene>
    <name evidence="7" type="primary">Znf594</name>
    <name evidence="7" type="ORF">TODMEX_R03952</name>
</gene>
<dbReference type="AlphaFoldDB" id="A0A851DT16"/>
<evidence type="ECO:0000256" key="3">
    <source>
        <dbReference type="ARBA" id="ARBA00022771"/>
    </source>
</evidence>
<dbReference type="SUPFAM" id="SSF57667">
    <property type="entry name" value="beta-beta-alpha zinc fingers"/>
    <property type="match status" value="1"/>
</dbReference>
<evidence type="ECO:0000256" key="5">
    <source>
        <dbReference type="PROSITE-ProRule" id="PRU00042"/>
    </source>
</evidence>
<protein>
    <submittedName>
        <fullName evidence="7">ZN594 protein</fullName>
    </submittedName>
</protein>
<evidence type="ECO:0000313" key="7">
    <source>
        <dbReference type="EMBL" id="NWI71393.1"/>
    </source>
</evidence>
<sequence>SFSQHSDLVNHMRIHTCKKPYCCGVCGKSFRCSYTLAKHHCICTSKKPYACGNRGK</sequence>
<dbReference type="OrthoDB" id="9439903at2759"/>
<dbReference type="InterPro" id="IPR013087">
    <property type="entry name" value="Znf_C2H2_type"/>
</dbReference>
<evidence type="ECO:0000256" key="2">
    <source>
        <dbReference type="ARBA" id="ARBA00022737"/>
    </source>
</evidence>
<evidence type="ECO:0000256" key="4">
    <source>
        <dbReference type="ARBA" id="ARBA00022833"/>
    </source>
</evidence>
<dbReference type="PANTHER" id="PTHR23226:SF371">
    <property type="entry name" value="ZINC FINGER PROTEIN 112-LIKE PROTEIN"/>
    <property type="match status" value="1"/>
</dbReference>
<organism evidence="7 8">
    <name type="scientific">Todus mexicanus</name>
    <name type="common">Puerto Rican tody</name>
    <dbReference type="NCBI Taxonomy" id="135184"/>
    <lineage>
        <taxon>Eukaryota</taxon>
        <taxon>Metazoa</taxon>
        <taxon>Chordata</taxon>
        <taxon>Craniata</taxon>
        <taxon>Vertebrata</taxon>
        <taxon>Euteleostomi</taxon>
        <taxon>Archelosauria</taxon>
        <taxon>Archosauria</taxon>
        <taxon>Dinosauria</taxon>
        <taxon>Saurischia</taxon>
        <taxon>Theropoda</taxon>
        <taxon>Coelurosauria</taxon>
        <taxon>Aves</taxon>
        <taxon>Neognathae</taxon>
        <taxon>Neoaves</taxon>
        <taxon>Telluraves</taxon>
        <taxon>Coraciimorphae</taxon>
        <taxon>Coraciiformes</taxon>
        <taxon>Todidae</taxon>
        <taxon>Todus</taxon>
    </lineage>
</organism>
<evidence type="ECO:0000259" key="6">
    <source>
        <dbReference type="PROSITE" id="PS50157"/>
    </source>
</evidence>
<keyword evidence="1" id="KW-0479">Metal-binding</keyword>
<dbReference type="EMBL" id="WEIS01263703">
    <property type="protein sequence ID" value="NWI71393.1"/>
    <property type="molecule type" value="Genomic_DNA"/>
</dbReference>
<dbReference type="GO" id="GO:0008270">
    <property type="term" value="F:zinc ion binding"/>
    <property type="evidence" value="ECO:0007669"/>
    <property type="project" value="UniProtKB-KW"/>
</dbReference>
<dbReference type="PANTHER" id="PTHR23226">
    <property type="entry name" value="ZINC FINGER AND SCAN DOMAIN-CONTAINING"/>
    <property type="match status" value="1"/>
</dbReference>
<keyword evidence="2" id="KW-0677">Repeat</keyword>
<keyword evidence="8" id="KW-1185">Reference proteome</keyword>
<dbReference type="PROSITE" id="PS50157">
    <property type="entry name" value="ZINC_FINGER_C2H2_2"/>
    <property type="match status" value="2"/>
</dbReference>
<name>A0A851DT16_TODME</name>
<keyword evidence="3 5" id="KW-0863">Zinc-finger</keyword>
<dbReference type="FunFam" id="3.30.160.60:FF:000446">
    <property type="entry name" value="Zinc finger protein"/>
    <property type="match status" value="1"/>
</dbReference>
<comment type="caution">
    <text evidence="7">The sequence shown here is derived from an EMBL/GenBank/DDBJ whole genome shotgun (WGS) entry which is preliminary data.</text>
</comment>
<feature type="domain" description="C2H2-type" evidence="6">
    <location>
        <begin position="21"/>
        <end position="48"/>
    </location>
</feature>
<evidence type="ECO:0000313" key="8">
    <source>
        <dbReference type="Proteomes" id="UP000660247"/>
    </source>
</evidence>
<proteinExistence type="predicted"/>
<dbReference type="InterPro" id="IPR036236">
    <property type="entry name" value="Znf_C2H2_sf"/>
</dbReference>
<feature type="non-terminal residue" evidence="7">
    <location>
        <position position="1"/>
    </location>
</feature>
<feature type="domain" description="C2H2-type" evidence="6">
    <location>
        <begin position="1"/>
        <end position="20"/>
    </location>
</feature>
<dbReference type="Proteomes" id="UP000660247">
    <property type="component" value="Unassembled WGS sequence"/>
</dbReference>
<dbReference type="GO" id="GO:0000978">
    <property type="term" value="F:RNA polymerase II cis-regulatory region sequence-specific DNA binding"/>
    <property type="evidence" value="ECO:0007669"/>
    <property type="project" value="TreeGrafter"/>
</dbReference>
<accession>A0A851DT16</accession>
<reference evidence="7" key="1">
    <citation type="submission" date="2019-10" db="EMBL/GenBank/DDBJ databases">
        <title>Bird 10,000 Genomes (B10K) Project - Family phase.</title>
        <authorList>
            <person name="Zhang G."/>
        </authorList>
    </citation>
    <scope>NUCLEOTIDE SEQUENCE</scope>
    <source>
        <strain evidence="7">B10K-DU-002-69</strain>
        <tissue evidence="7">Muscle</tissue>
    </source>
</reference>
<dbReference type="Gene3D" id="3.30.160.60">
    <property type="entry name" value="Classic Zinc Finger"/>
    <property type="match status" value="2"/>
</dbReference>
<feature type="non-terminal residue" evidence="7">
    <location>
        <position position="56"/>
    </location>
</feature>
<dbReference type="GO" id="GO:0000981">
    <property type="term" value="F:DNA-binding transcription factor activity, RNA polymerase II-specific"/>
    <property type="evidence" value="ECO:0007669"/>
    <property type="project" value="TreeGrafter"/>
</dbReference>
<evidence type="ECO:0000256" key="1">
    <source>
        <dbReference type="ARBA" id="ARBA00022723"/>
    </source>
</evidence>